<keyword evidence="8 9" id="KW-0807">Transducer</keyword>
<accession>A0A4W3IGR9</accession>
<evidence type="ECO:0000313" key="13">
    <source>
        <dbReference type="Proteomes" id="UP000314986"/>
    </source>
</evidence>
<evidence type="ECO:0000313" key="12">
    <source>
        <dbReference type="Ensembl" id="ENSCMIP00000026656.1"/>
    </source>
</evidence>
<evidence type="ECO:0000256" key="7">
    <source>
        <dbReference type="ARBA" id="ARBA00023170"/>
    </source>
</evidence>
<evidence type="ECO:0000256" key="5">
    <source>
        <dbReference type="ARBA" id="ARBA00023040"/>
    </source>
</evidence>
<dbReference type="PRINTS" id="PR00237">
    <property type="entry name" value="GPCRRHODOPSN"/>
</dbReference>
<dbReference type="PROSITE" id="PS50262">
    <property type="entry name" value="G_PROTEIN_RECEP_F1_2"/>
    <property type="match status" value="1"/>
</dbReference>
<reference evidence="12" key="4">
    <citation type="submission" date="2025-08" db="UniProtKB">
        <authorList>
            <consortium name="Ensembl"/>
        </authorList>
    </citation>
    <scope>IDENTIFICATION</scope>
</reference>
<reference evidence="13" key="3">
    <citation type="journal article" date="2014" name="Nature">
        <title>Elephant shark genome provides unique insights into gnathostome evolution.</title>
        <authorList>
            <consortium name="International Elephant Shark Genome Sequencing Consortium"/>
            <person name="Venkatesh B."/>
            <person name="Lee A.P."/>
            <person name="Ravi V."/>
            <person name="Maurya A.K."/>
            <person name="Lian M.M."/>
            <person name="Swann J.B."/>
            <person name="Ohta Y."/>
            <person name="Flajnik M.F."/>
            <person name="Sutoh Y."/>
            <person name="Kasahara M."/>
            <person name="Hoon S."/>
            <person name="Gangu V."/>
            <person name="Roy S.W."/>
            <person name="Irimia M."/>
            <person name="Korzh V."/>
            <person name="Kondrychyn I."/>
            <person name="Lim Z.W."/>
            <person name="Tay B.H."/>
            <person name="Tohari S."/>
            <person name="Kong K.W."/>
            <person name="Ho S."/>
            <person name="Lorente-Galdos B."/>
            <person name="Quilez J."/>
            <person name="Marques-Bonet T."/>
            <person name="Raney B.J."/>
            <person name="Ingham P.W."/>
            <person name="Tay A."/>
            <person name="Hillier L.W."/>
            <person name="Minx P."/>
            <person name="Boehm T."/>
            <person name="Wilson R.K."/>
            <person name="Brenner S."/>
            <person name="Warren W.C."/>
        </authorList>
    </citation>
    <scope>NUCLEOTIDE SEQUENCE [LARGE SCALE GENOMIC DNA]</scope>
</reference>
<reference evidence="12" key="5">
    <citation type="submission" date="2025-09" db="UniProtKB">
        <authorList>
            <consortium name="Ensembl"/>
        </authorList>
    </citation>
    <scope>IDENTIFICATION</scope>
</reference>
<evidence type="ECO:0000256" key="6">
    <source>
        <dbReference type="ARBA" id="ARBA00023136"/>
    </source>
</evidence>
<evidence type="ECO:0000256" key="1">
    <source>
        <dbReference type="ARBA" id="ARBA00004651"/>
    </source>
</evidence>
<evidence type="ECO:0000256" key="9">
    <source>
        <dbReference type="RuleBase" id="RU000688"/>
    </source>
</evidence>
<keyword evidence="3 9" id="KW-0812">Transmembrane</keyword>
<feature type="transmembrane region" description="Helical" evidence="10">
    <location>
        <begin position="154"/>
        <end position="178"/>
    </location>
</feature>
<feature type="transmembrane region" description="Helical" evidence="10">
    <location>
        <begin position="238"/>
        <end position="261"/>
    </location>
</feature>
<dbReference type="SUPFAM" id="SSF81321">
    <property type="entry name" value="Family A G protein-coupled receptor-like"/>
    <property type="match status" value="1"/>
</dbReference>
<dbReference type="Pfam" id="PF00001">
    <property type="entry name" value="7tm_1"/>
    <property type="match status" value="1"/>
</dbReference>
<evidence type="ECO:0000256" key="8">
    <source>
        <dbReference type="ARBA" id="ARBA00023224"/>
    </source>
</evidence>
<dbReference type="AlphaFoldDB" id="A0A4W3IGR9"/>
<keyword evidence="5 9" id="KW-0297">G-protein coupled receptor</keyword>
<feature type="transmembrane region" description="Helical" evidence="10">
    <location>
        <begin position="114"/>
        <end position="134"/>
    </location>
</feature>
<feature type="transmembrane region" description="Helical" evidence="10">
    <location>
        <begin position="77"/>
        <end position="102"/>
    </location>
</feature>
<reference evidence="13" key="1">
    <citation type="journal article" date="2006" name="Science">
        <title>Ancient noncoding elements conserved in the human genome.</title>
        <authorList>
            <person name="Venkatesh B."/>
            <person name="Kirkness E.F."/>
            <person name="Loh Y.H."/>
            <person name="Halpern A.L."/>
            <person name="Lee A.P."/>
            <person name="Johnson J."/>
            <person name="Dandona N."/>
            <person name="Viswanathan L.D."/>
            <person name="Tay A."/>
            <person name="Venter J.C."/>
            <person name="Strausberg R.L."/>
            <person name="Brenner S."/>
        </authorList>
    </citation>
    <scope>NUCLEOTIDE SEQUENCE [LARGE SCALE GENOMIC DNA]</scope>
</reference>
<evidence type="ECO:0000256" key="2">
    <source>
        <dbReference type="ARBA" id="ARBA00022475"/>
    </source>
</evidence>
<dbReference type="Ensembl" id="ENSCMIT00000027086.1">
    <property type="protein sequence ID" value="ENSCMIP00000026656.1"/>
    <property type="gene ID" value="ENSCMIG00000011654.1"/>
</dbReference>
<keyword evidence="13" id="KW-1185">Reference proteome</keyword>
<name>A0A4W3IGR9_CALMI</name>
<dbReference type="InParanoid" id="A0A4W3IGR9"/>
<evidence type="ECO:0000256" key="3">
    <source>
        <dbReference type="ARBA" id="ARBA00022692"/>
    </source>
</evidence>
<dbReference type="Gene3D" id="1.20.1070.10">
    <property type="entry name" value="Rhodopsin 7-helix transmembrane proteins"/>
    <property type="match status" value="1"/>
</dbReference>
<keyword evidence="6 10" id="KW-0472">Membrane</keyword>
<sequence>MRRSSRWRLLEWSLEGGRGWWSNLCSSISSRRGGWLATRKVLEGQSLGGWQVNNTSNSTLPWSPDESGTKTLLANNIARAALISAIVCTSLFGNVLVLMVFHRKPQLLHVANRFVFNLLLADLFQTVLVMPLVIAGSLPEAWPFLDTGLCCKALVVLMHLFAFAGVNTIVVVSIDRYLAIIHPLSYPARMTPRRGSSLILLTWFLGAAQSAPPLFGWGQIGFDRHHLCSLFWSASHSYTVVIALLTFWLPVTIMLGCYWMVFRAPSASVSSSGLRARHRRLHNHCKAARVVFVIVSSYILSMGPYSILSTVTIRSPAPPPQWLTTSSLVLFFFQCCLHPYIYGYMHRSVRREFLSLLCDSCHARRHSEPDSCFMATDGRRRTVRSPNNNKKKLTVCFTAQAVSVLFIPFILLYIAC</sequence>
<feature type="transmembrane region" description="Helical" evidence="10">
    <location>
        <begin position="198"/>
        <end position="218"/>
    </location>
</feature>
<dbReference type="PANTHER" id="PTHR22752">
    <property type="entry name" value="G PROTEIN-COUPLED RECEPTOR"/>
    <property type="match status" value="1"/>
</dbReference>
<dbReference type="PROSITE" id="PS00237">
    <property type="entry name" value="G_PROTEIN_RECEP_F1_1"/>
    <property type="match status" value="1"/>
</dbReference>
<dbReference type="GO" id="GO:0004930">
    <property type="term" value="F:G protein-coupled receptor activity"/>
    <property type="evidence" value="ECO:0007669"/>
    <property type="project" value="UniProtKB-KW"/>
</dbReference>
<reference evidence="13" key="2">
    <citation type="journal article" date="2007" name="PLoS Biol.">
        <title>Survey sequencing and comparative analysis of the elephant shark (Callorhinchus milii) genome.</title>
        <authorList>
            <person name="Venkatesh B."/>
            <person name="Kirkness E.F."/>
            <person name="Loh Y.H."/>
            <person name="Halpern A.L."/>
            <person name="Lee A.P."/>
            <person name="Johnson J."/>
            <person name="Dandona N."/>
            <person name="Viswanathan L.D."/>
            <person name="Tay A."/>
            <person name="Venter J.C."/>
            <person name="Strausberg R.L."/>
            <person name="Brenner S."/>
        </authorList>
    </citation>
    <scope>NUCLEOTIDE SEQUENCE [LARGE SCALE GENOMIC DNA]</scope>
</reference>
<comment type="similarity">
    <text evidence="9">Belongs to the G-protein coupled receptor 1 family.</text>
</comment>
<dbReference type="PANTHER" id="PTHR22752:SF15">
    <property type="entry name" value="G-PROTEIN COUPLED RECEPTOR 101-RELATED"/>
    <property type="match status" value="1"/>
</dbReference>
<keyword evidence="7 9" id="KW-0675">Receptor</keyword>
<dbReference type="InterPro" id="IPR000276">
    <property type="entry name" value="GPCR_Rhodpsn"/>
</dbReference>
<organism evidence="12 13">
    <name type="scientific">Callorhinchus milii</name>
    <name type="common">Ghost shark</name>
    <dbReference type="NCBI Taxonomy" id="7868"/>
    <lineage>
        <taxon>Eukaryota</taxon>
        <taxon>Metazoa</taxon>
        <taxon>Chordata</taxon>
        <taxon>Craniata</taxon>
        <taxon>Vertebrata</taxon>
        <taxon>Chondrichthyes</taxon>
        <taxon>Holocephali</taxon>
        <taxon>Chimaeriformes</taxon>
        <taxon>Callorhinchidae</taxon>
        <taxon>Callorhinchus</taxon>
    </lineage>
</organism>
<evidence type="ECO:0000256" key="4">
    <source>
        <dbReference type="ARBA" id="ARBA00022989"/>
    </source>
</evidence>
<feature type="transmembrane region" description="Helical" evidence="10">
    <location>
        <begin position="328"/>
        <end position="345"/>
    </location>
</feature>
<evidence type="ECO:0000259" key="11">
    <source>
        <dbReference type="PROSITE" id="PS50262"/>
    </source>
</evidence>
<keyword evidence="2" id="KW-1003">Cell membrane</keyword>
<evidence type="ECO:0000256" key="10">
    <source>
        <dbReference type="SAM" id="Phobius"/>
    </source>
</evidence>
<keyword evidence="4 10" id="KW-1133">Transmembrane helix</keyword>
<dbReference type="OMA" id="TPRRGYM"/>
<dbReference type="Proteomes" id="UP000314986">
    <property type="component" value="Unassembled WGS sequence"/>
</dbReference>
<dbReference type="InterPro" id="IPR017452">
    <property type="entry name" value="GPCR_Rhodpsn_7TM"/>
</dbReference>
<dbReference type="STRING" id="7868.ENSCMIP00000026656"/>
<protein>
    <submittedName>
        <fullName evidence="12">G protein-coupled receptor 101</fullName>
    </submittedName>
</protein>
<proteinExistence type="inferred from homology"/>
<dbReference type="GO" id="GO:0005886">
    <property type="term" value="C:plasma membrane"/>
    <property type="evidence" value="ECO:0007669"/>
    <property type="project" value="UniProtKB-SubCell"/>
</dbReference>
<feature type="domain" description="G-protein coupled receptors family 1 profile" evidence="11">
    <location>
        <begin position="93"/>
        <end position="342"/>
    </location>
</feature>
<comment type="subcellular location">
    <subcellularLocation>
        <location evidence="1">Cell membrane</location>
        <topology evidence="1">Multi-pass membrane protein</topology>
    </subcellularLocation>
</comment>
<dbReference type="GeneTree" id="ENSGT00940000162539"/>
<feature type="transmembrane region" description="Helical" evidence="10">
    <location>
        <begin position="287"/>
        <end position="308"/>
    </location>
</feature>
<feature type="transmembrane region" description="Helical" evidence="10">
    <location>
        <begin position="393"/>
        <end position="415"/>
    </location>
</feature>